<gene>
    <name evidence="2" type="ORF">PR001_g8919</name>
    <name evidence="3" type="ORF">PR002_g4685</name>
    <name evidence="4" type="ORF">PR003_g10609</name>
</gene>
<dbReference type="Proteomes" id="UP000435112">
    <property type="component" value="Unassembled WGS sequence"/>
</dbReference>
<reference evidence="5 7" key="1">
    <citation type="submission" date="2018-09" db="EMBL/GenBank/DDBJ databases">
        <title>Genomic investigation of the strawberry pathogen Phytophthora fragariae indicates pathogenicity is determined by transcriptional variation in three key races.</title>
        <authorList>
            <person name="Adams T.M."/>
            <person name="Armitage A.D."/>
            <person name="Sobczyk M.K."/>
            <person name="Bates H.J."/>
            <person name="Dunwell J.M."/>
            <person name="Nellist C.F."/>
            <person name="Harrison R.J."/>
        </authorList>
    </citation>
    <scope>NUCLEOTIDE SEQUENCE [LARGE SCALE GENOMIC DNA]</scope>
    <source>
        <strain evidence="2 5">SCRP249</strain>
        <strain evidence="3 7">SCRP324</strain>
        <strain evidence="4 6">SCRP333</strain>
    </source>
</reference>
<comment type="caution">
    <text evidence="2">The sequence shown here is derived from an EMBL/GenBank/DDBJ whole genome shotgun (WGS) entry which is preliminary data.</text>
</comment>
<evidence type="ECO:0000313" key="7">
    <source>
        <dbReference type="Proteomes" id="UP000435112"/>
    </source>
</evidence>
<accession>A0A6A3MYH9</accession>
<feature type="compositionally biased region" description="Polar residues" evidence="1">
    <location>
        <begin position="59"/>
        <end position="95"/>
    </location>
</feature>
<protein>
    <submittedName>
        <fullName evidence="2">Uncharacterized protein</fullName>
    </submittedName>
</protein>
<dbReference type="Proteomes" id="UP000434957">
    <property type="component" value="Unassembled WGS sequence"/>
</dbReference>
<dbReference type="EMBL" id="QXFU01000188">
    <property type="protein sequence ID" value="KAE9040969.1"/>
    <property type="molecule type" value="Genomic_DNA"/>
</dbReference>
<keyword evidence="6" id="KW-1185">Reference proteome</keyword>
<evidence type="ECO:0000313" key="3">
    <source>
        <dbReference type="EMBL" id="KAE9040969.1"/>
    </source>
</evidence>
<evidence type="ECO:0000256" key="1">
    <source>
        <dbReference type="SAM" id="MobiDB-lite"/>
    </source>
</evidence>
<dbReference type="AlphaFoldDB" id="A0A6A3MYH9"/>
<proteinExistence type="predicted"/>
<sequence length="136" mass="14877">MSDEVRGFRIYIPGDGRRITESRDVTLLDSMLLDMAVNTPSVSLGMVPDTPDAVLATEQPSVHSSTPVLEPTNSCHVDTTSSPERSAATVSQGNSAEMEREPQGVEGLELLGEVYREYSIEGNWYPVPVVVYDTQF</sequence>
<feature type="region of interest" description="Disordered" evidence="1">
    <location>
        <begin position="59"/>
        <end position="103"/>
    </location>
</feature>
<evidence type="ECO:0000313" key="2">
    <source>
        <dbReference type="EMBL" id="KAE9036249.1"/>
    </source>
</evidence>
<dbReference type="EMBL" id="QXFT01000585">
    <property type="protein sequence ID" value="KAE9340222.1"/>
    <property type="molecule type" value="Genomic_DNA"/>
</dbReference>
<dbReference type="OrthoDB" id="10275220at2759"/>
<organism evidence="2 5">
    <name type="scientific">Phytophthora rubi</name>
    <dbReference type="NCBI Taxonomy" id="129364"/>
    <lineage>
        <taxon>Eukaryota</taxon>
        <taxon>Sar</taxon>
        <taxon>Stramenopiles</taxon>
        <taxon>Oomycota</taxon>
        <taxon>Peronosporomycetes</taxon>
        <taxon>Peronosporales</taxon>
        <taxon>Peronosporaceae</taxon>
        <taxon>Phytophthora</taxon>
    </lineage>
</organism>
<evidence type="ECO:0000313" key="6">
    <source>
        <dbReference type="Proteomes" id="UP000434957"/>
    </source>
</evidence>
<dbReference type="Proteomes" id="UP000429607">
    <property type="component" value="Unassembled WGS sequence"/>
</dbReference>
<evidence type="ECO:0000313" key="4">
    <source>
        <dbReference type="EMBL" id="KAE9340222.1"/>
    </source>
</evidence>
<name>A0A6A3MYH9_9STRA</name>
<evidence type="ECO:0000313" key="5">
    <source>
        <dbReference type="Proteomes" id="UP000429607"/>
    </source>
</evidence>
<dbReference type="EMBL" id="QXFV01000482">
    <property type="protein sequence ID" value="KAE9036249.1"/>
    <property type="molecule type" value="Genomic_DNA"/>
</dbReference>